<name>A0A512BXI7_9HYPH</name>
<reference evidence="2 3" key="1">
    <citation type="submission" date="2019-07" db="EMBL/GenBank/DDBJ databases">
        <title>Whole genome shotgun sequence of Microvirga aerophila NBRC 106136.</title>
        <authorList>
            <person name="Hosoyama A."/>
            <person name="Uohara A."/>
            <person name="Ohji S."/>
            <person name="Ichikawa N."/>
        </authorList>
    </citation>
    <scope>NUCLEOTIDE SEQUENCE [LARGE SCALE GENOMIC DNA]</scope>
    <source>
        <strain evidence="2 3">NBRC 106136</strain>
    </source>
</reference>
<dbReference type="Gene3D" id="2.40.50.180">
    <property type="entry name" value="CheA-289, Domain 4"/>
    <property type="match status" value="1"/>
</dbReference>
<comment type="caution">
    <text evidence="2">The sequence shown here is derived from an EMBL/GenBank/DDBJ whole genome shotgun (WGS) entry which is preliminary data.</text>
</comment>
<dbReference type="SMART" id="SM00260">
    <property type="entry name" value="CheW"/>
    <property type="match status" value="1"/>
</dbReference>
<accession>A0A512BXI7</accession>
<dbReference type="InterPro" id="IPR039315">
    <property type="entry name" value="CheW"/>
</dbReference>
<dbReference type="PANTHER" id="PTHR22617">
    <property type="entry name" value="CHEMOTAXIS SENSOR HISTIDINE KINASE-RELATED"/>
    <property type="match status" value="1"/>
</dbReference>
<dbReference type="GO" id="GO:0006935">
    <property type="term" value="P:chemotaxis"/>
    <property type="evidence" value="ECO:0007669"/>
    <property type="project" value="InterPro"/>
</dbReference>
<sequence length="200" mass="21331">MAKSLRRQKLREINRRKVLSAEELARVILDERTEHLASRRTSLAAPAPDETQVLICGAGQERYGIPVQAVSEVLPFQACMPIPDGPPALAGVFGRNGRLVSVIDLGAALGSTGTPSDGESRHLVLLRREQPQVALLVDRAHGVSTVAPLATSEAGSFRSDAVTGYAEAKAGLADQERVLSLLDVDRLLRPFLPNSPVSGV</sequence>
<dbReference type="InterPro" id="IPR002545">
    <property type="entry name" value="CheW-lke_dom"/>
</dbReference>
<dbReference type="AlphaFoldDB" id="A0A512BXI7"/>
<gene>
    <name evidence="2" type="ORF">MAE02_43620</name>
</gene>
<dbReference type="Proteomes" id="UP000321085">
    <property type="component" value="Unassembled WGS sequence"/>
</dbReference>
<dbReference type="PANTHER" id="PTHR22617:SF23">
    <property type="entry name" value="CHEMOTAXIS PROTEIN CHEW"/>
    <property type="match status" value="1"/>
</dbReference>
<evidence type="ECO:0000259" key="1">
    <source>
        <dbReference type="PROSITE" id="PS50851"/>
    </source>
</evidence>
<dbReference type="InterPro" id="IPR036061">
    <property type="entry name" value="CheW-like_dom_sf"/>
</dbReference>
<dbReference type="Gene3D" id="2.30.30.40">
    <property type="entry name" value="SH3 Domains"/>
    <property type="match status" value="1"/>
</dbReference>
<protein>
    <recommendedName>
        <fullName evidence="1">CheW-like domain-containing protein</fullName>
    </recommendedName>
</protein>
<evidence type="ECO:0000313" key="3">
    <source>
        <dbReference type="Proteomes" id="UP000321085"/>
    </source>
</evidence>
<dbReference type="CDD" id="cd00588">
    <property type="entry name" value="CheW_like"/>
    <property type="match status" value="1"/>
</dbReference>
<dbReference type="PROSITE" id="PS50851">
    <property type="entry name" value="CHEW"/>
    <property type="match status" value="1"/>
</dbReference>
<dbReference type="SUPFAM" id="SSF50341">
    <property type="entry name" value="CheW-like"/>
    <property type="match status" value="1"/>
</dbReference>
<dbReference type="RefSeq" id="WP_114188499.1">
    <property type="nucleotide sequence ID" value="NZ_BJYU01000071.1"/>
</dbReference>
<evidence type="ECO:0000313" key="2">
    <source>
        <dbReference type="EMBL" id="GEO16666.1"/>
    </source>
</evidence>
<keyword evidence="3" id="KW-1185">Reference proteome</keyword>
<feature type="domain" description="CheW-like" evidence="1">
    <location>
        <begin position="50"/>
        <end position="193"/>
    </location>
</feature>
<dbReference type="GO" id="GO:0007165">
    <property type="term" value="P:signal transduction"/>
    <property type="evidence" value="ECO:0007669"/>
    <property type="project" value="InterPro"/>
</dbReference>
<dbReference type="Pfam" id="PF01584">
    <property type="entry name" value="CheW"/>
    <property type="match status" value="1"/>
</dbReference>
<dbReference type="OrthoDB" id="7999312at2"/>
<dbReference type="GO" id="GO:0005829">
    <property type="term" value="C:cytosol"/>
    <property type="evidence" value="ECO:0007669"/>
    <property type="project" value="TreeGrafter"/>
</dbReference>
<organism evidence="2 3">
    <name type="scientific">Microvirga aerophila</name>
    <dbReference type="NCBI Taxonomy" id="670291"/>
    <lineage>
        <taxon>Bacteria</taxon>
        <taxon>Pseudomonadati</taxon>
        <taxon>Pseudomonadota</taxon>
        <taxon>Alphaproteobacteria</taxon>
        <taxon>Hyphomicrobiales</taxon>
        <taxon>Methylobacteriaceae</taxon>
        <taxon>Microvirga</taxon>
    </lineage>
</organism>
<proteinExistence type="predicted"/>
<dbReference type="EMBL" id="BJYU01000071">
    <property type="protein sequence ID" value="GEO16666.1"/>
    <property type="molecule type" value="Genomic_DNA"/>
</dbReference>